<keyword evidence="2 9" id="KW-0813">Transport</keyword>
<dbReference type="InterPro" id="IPR044880">
    <property type="entry name" value="NCX_ion-bd_dom_sf"/>
</dbReference>
<reference evidence="11 12" key="1">
    <citation type="submission" date="2015-09" db="EMBL/GenBank/DDBJ databases">
        <title>Draft genome sequence of a Caloramator mitchellensis, a moderate thermophile from the Great Artesian Basin of Australia.</title>
        <authorList>
            <person name="Patel B.K."/>
        </authorList>
    </citation>
    <scope>NUCLEOTIDE SEQUENCE [LARGE SCALE GENOMIC DNA]</scope>
    <source>
        <strain evidence="11 12">VF08</strain>
    </source>
</reference>
<dbReference type="InterPro" id="IPR004798">
    <property type="entry name" value="CAX-like"/>
</dbReference>
<feature type="transmembrane region" description="Helical" evidence="9">
    <location>
        <begin position="83"/>
        <end position="105"/>
    </location>
</feature>
<dbReference type="STRING" id="908809.ABG79_00152"/>
<evidence type="ECO:0000256" key="2">
    <source>
        <dbReference type="ARBA" id="ARBA00022448"/>
    </source>
</evidence>
<evidence type="ECO:0000256" key="3">
    <source>
        <dbReference type="ARBA" id="ARBA00022568"/>
    </source>
</evidence>
<keyword evidence="6 9" id="KW-1133">Transmembrane helix</keyword>
<feature type="domain" description="Sodium/calcium exchanger membrane region" evidence="10">
    <location>
        <begin position="206"/>
        <end position="341"/>
    </location>
</feature>
<evidence type="ECO:0000256" key="7">
    <source>
        <dbReference type="ARBA" id="ARBA00023065"/>
    </source>
</evidence>
<protein>
    <recommendedName>
        <fullName evidence="9">Ca(2+)/H(+) antiporter</fullName>
    </recommendedName>
</protein>
<keyword evidence="4 9" id="KW-0812">Transmembrane</keyword>
<feature type="transmembrane region" description="Helical" evidence="9">
    <location>
        <begin position="325"/>
        <end position="345"/>
    </location>
</feature>
<dbReference type="GO" id="GO:0015369">
    <property type="term" value="F:calcium:proton antiporter activity"/>
    <property type="evidence" value="ECO:0007669"/>
    <property type="project" value="UniProtKB-UniRule"/>
</dbReference>
<evidence type="ECO:0000256" key="6">
    <source>
        <dbReference type="ARBA" id="ARBA00022989"/>
    </source>
</evidence>
<dbReference type="PANTHER" id="PTHR31503:SF22">
    <property type="entry name" value="VACUOLAR CALCIUM ION TRANSPORTER"/>
    <property type="match status" value="1"/>
</dbReference>
<feature type="transmembrane region" description="Helical" evidence="9">
    <location>
        <begin position="300"/>
        <end position="319"/>
    </location>
</feature>
<evidence type="ECO:0000256" key="5">
    <source>
        <dbReference type="ARBA" id="ARBA00022837"/>
    </source>
</evidence>
<keyword evidence="7 9" id="KW-0406">Ion transport</keyword>
<feature type="transmembrane region" description="Helical" evidence="9">
    <location>
        <begin position="198"/>
        <end position="215"/>
    </location>
</feature>
<evidence type="ECO:0000256" key="8">
    <source>
        <dbReference type="ARBA" id="ARBA00023136"/>
    </source>
</evidence>
<dbReference type="GO" id="GO:0016020">
    <property type="term" value="C:membrane"/>
    <property type="evidence" value="ECO:0007669"/>
    <property type="project" value="InterPro"/>
</dbReference>
<comment type="caution">
    <text evidence="11">The sequence shown here is derived from an EMBL/GenBank/DDBJ whole genome shotgun (WGS) entry which is preliminary data.</text>
</comment>
<dbReference type="Proteomes" id="UP000052015">
    <property type="component" value="Unassembled WGS sequence"/>
</dbReference>
<feature type="transmembrane region" description="Helical" evidence="9">
    <location>
        <begin position="55"/>
        <end position="76"/>
    </location>
</feature>
<evidence type="ECO:0000256" key="9">
    <source>
        <dbReference type="RuleBase" id="RU365028"/>
    </source>
</evidence>
<dbReference type="RefSeq" id="WP_057976094.1">
    <property type="nucleotide sequence ID" value="NZ_LKHP01000001.1"/>
</dbReference>
<proteinExistence type="inferred from homology"/>
<feature type="domain" description="Sodium/calcium exchanger membrane region" evidence="10">
    <location>
        <begin position="23"/>
        <end position="175"/>
    </location>
</feature>
<dbReference type="Gene3D" id="1.20.1420.30">
    <property type="entry name" value="NCX, central ion-binding region"/>
    <property type="match status" value="1"/>
</dbReference>
<keyword evidence="8 9" id="KW-0472">Membrane</keyword>
<feature type="transmembrane region" description="Helical" evidence="9">
    <location>
        <begin position="21"/>
        <end position="43"/>
    </location>
</feature>
<organism evidence="11 12">
    <name type="scientific">Caloramator mitchellensis</name>
    <dbReference type="NCBI Taxonomy" id="908809"/>
    <lineage>
        <taxon>Bacteria</taxon>
        <taxon>Bacillati</taxon>
        <taxon>Bacillota</taxon>
        <taxon>Clostridia</taxon>
        <taxon>Eubacteriales</taxon>
        <taxon>Clostridiaceae</taxon>
        <taxon>Caloramator</taxon>
    </lineage>
</organism>
<feature type="transmembrane region" description="Helical" evidence="9">
    <location>
        <begin position="155"/>
        <end position="178"/>
    </location>
</feature>
<feature type="transmembrane region" description="Helical" evidence="9">
    <location>
        <begin position="236"/>
        <end position="259"/>
    </location>
</feature>
<feature type="transmembrane region" description="Helical" evidence="9">
    <location>
        <begin position="125"/>
        <end position="143"/>
    </location>
</feature>
<keyword evidence="5 9" id="KW-0106">Calcium</keyword>
<accession>A0A0R3JWS3</accession>
<dbReference type="AlphaFoldDB" id="A0A0R3JWS3"/>
<keyword evidence="12" id="KW-1185">Reference proteome</keyword>
<dbReference type="PANTHER" id="PTHR31503">
    <property type="entry name" value="VACUOLAR CALCIUM ION TRANSPORTER"/>
    <property type="match status" value="1"/>
</dbReference>
<keyword evidence="9" id="KW-0050">Antiport</keyword>
<evidence type="ECO:0000256" key="4">
    <source>
        <dbReference type="ARBA" id="ARBA00022692"/>
    </source>
</evidence>
<comment type="caution">
    <text evidence="9">Lacks conserved residue(s) required for the propagation of feature annotation.</text>
</comment>
<gene>
    <name evidence="11" type="primary">yfkE</name>
    <name evidence="11" type="ORF">ABG79_00152</name>
</gene>
<comment type="similarity">
    <text evidence="9">Belongs to the Ca(2+):cation antiporter (CaCA) (TC 2.A.19) family.</text>
</comment>
<dbReference type="OrthoDB" id="9776105at2"/>
<dbReference type="InterPro" id="IPR004713">
    <property type="entry name" value="CaH_exchang"/>
</dbReference>
<keyword evidence="3 9" id="KW-0109">Calcium transport</keyword>
<dbReference type="Pfam" id="PF01699">
    <property type="entry name" value="Na_Ca_ex"/>
    <property type="match status" value="2"/>
</dbReference>
<evidence type="ECO:0000259" key="10">
    <source>
        <dbReference type="Pfam" id="PF01699"/>
    </source>
</evidence>
<dbReference type="GO" id="GO:0006874">
    <property type="term" value="P:intracellular calcium ion homeostasis"/>
    <property type="evidence" value="ECO:0007669"/>
    <property type="project" value="TreeGrafter"/>
</dbReference>
<evidence type="ECO:0000313" key="11">
    <source>
        <dbReference type="EMBL" id="KRQ87987.1"/>
    </source>
</evidence>
<dbReference type="NCBIfam" id="TIGR00378">
    <property type="entry name" value="cax"/>
    <property type="match status" value="1"/>
</dbReference>
<dbReference type="InterPro" id="IPR004837">
    <property type="entry name" value="NaCa_Exmemb"/>
</dbReference>
<comment type="subcellular location">
    <subcellularLocation>
        <location evidence="1">Endomembrane system</location>
        <topology evidence="1">Multi-pass membrane protein</topology>
    </subcellularLocation>
</comment>
<comment type="function">
    <text evidence="9">Ca(+)/H(+) antiporter that extrudes calcium in exchange for external protons.</text>
</comment>
<name>A0A0R3JWS3_CALMK</name>
<feature type="transmembrane region" description="Helical" evidence="9">
    <location>
        <begin position="271"/>
        <end position="293"/>
    </location>
</feature>
<evidence type="ECO:0000256" key="1">
    <source>
        <dbReference type="ARBA" id="ARBA00004127"/>
    </source>
</evidence>
<evidence type="ECO:0000313" key="12">
    <source>
        <dbReference type="Proteomes" id="UP000052015"/>
    </source>
</evidence>
<dbReference type="EMBL" id="LKHP01000001">
    <property type="protein sequence ID" value="KRQ87987.1"/>
    <property type="molecule type" value="Genomic_DNA"/>
</dbReference>
<dbReference type="GO" id="GO:0012505">
    <property type="term" value="C:endomembrane system"/>
    <property type="evidence" value="ECO:0007669"/>
    <property type="project" value="UniProtKB-SubCell"/>
</dbReference>
<sequence length="346" mass="38467">MARIVLILTLPICFIFYNTDFVIINFILSFTSLILLSTFISNYTKIISNKLGDKIGGLINSTAGNLPELLISILAINHGMSELIKIGLIGSIIGNMLLVLGLSIFFGGIKYKEQSFNKNIARTNFSLLFLALTSLIITSSISLHGDISVEKINFFSLTISIVLIVIYLLGLIFSLITHKNLFIVQSEDNADDELPSESNVIIIKWLVIFVLVFILSQMLVSSIEKIITLFNIPEKLLGILIMPAIGNVAEYITAINMALKDKVSLCIEIAIGSSMQIFLFVLPLIVIFANLIYNPITLVYNLYDLTILILSVVLSFFVFQDGRTYWLEGAILLASYAIIILSYYLI</sequence>